<gene>
    <name evidence="2" type="ORF">GCM10011608_38100</name>
</gene>
<reference evidence="2" key="2">
    <citation type="submission" date="2020-09" db="EMBL/GenBank/DDBJ databases">
        <authorList>
            <person name="Sun Q."/>
            <person name="Zhou Y."/>
        </authorList>
    </citation>
    <scope>NUCLEOTIDE SEQUENCE</scope>
    <source>
        <strain evidence="2">CGMCC 4.7312</strain>
    </source>
</reference>
<dbReference type="Proteomes" id="UP000608890">
    <property type="component" value="Unassembled WGS sequence"/>
</dbReference>
<proteinExistence type="predicted"/>
<protein>
    <submittedName>
        <fullName evidence="2">Uncharacterized protein</fullName>
    </submittedName>
</protein>
<accession>A0A917U228</accession>
<keyword evidence="3" id="KW-1185">Reference proteome</keyword>
<reference evidence="2" key="1">
    <citation type="journal article" date="2014" name="Int. J. Syst. Evol. Microbiol.">
        <title>Complete genome sequence of Corynebacterium casei LMG S-19264T (=DSM 44701T), isolated from a smear-ripened cheese.</title>
        <authorList>
            <consortium name="US DOE Joint Genome Institute (JGI-PGF)"/>
            <person name="Walter F."/>
            <person name="Albersmeier A."/>
            <person name="Kalinowski J."/>
            <person name="Ruckert C."/>
        </authorList>
    </citation>
    <scope>NUCLEOTIDE SEQUENCE</scope>
    <source>
        <strain evidence="2">CGMCC 4.7312</strain>
    </source>
</reference>
<evidence type="ECO:0000256" key="1">
    <source>
        <dbReference type="SAM" id="SignalP"/>
    </source>
</evidence>
<dbReference type="EMBL" id="BMNB01000017">
    <property type="protein sequence ID" value="GGM49500.1"/>
    <property type="molecule type" value="Genomic_DNA"/>
</dbReference>
<feature type="signal peptide" evidence="1">
    <location>
        <begin position="1"/>
        <end position="27"/>
    </location>
</feature>
<sequence length="242" mass="26237">MRRMTYRSAVLGVVSGMVLAMPAVAVARPDEPRKGGTDCVVQYLDERGEVIKTATEPERAVHGQFRCVGGQWEFAWAPFERTDAITASEIQVDPAGNVSVRQFAGSALTGKLTMAEIAGITAALTGEKELTIDRAVVVVDDGRERTPKEIEALLAGKDTTGAKVLKVVDRPDPAKTMNDIIDDVGTKEPTVVYLSFWGAIKRAIAWVVGVLEELGEVVRDHCRVVPVPGPSLSVVFTCEWRF</sequence>
<name>A0A917U228_9ACTN</name>
<evidence type="ECO:0000313" key="2">
    <source>
        <dbReference type="EMBL" id="GGM49500.1"/>
    </source>
</evidence>
<feature type="chain" id="PRO_5037633501" evidence="1">
    <location>
        <begin position="28"/>
        <end position="242"/>
    </location>
</feature>
<dbReference type="RefSeq" id="WP_229706042.1">
    <property type="nucleotide sequence ID" value="NZ_BMNB01000017.1"/>
</dbReference>
<evidence type="ECO:0000313" key="3">
    <source>
        <dbReference type="Proteomes" id="UP000608890"/>
    </source>
</evidence>
<dbReference type="AlphaFoldDB" id="A0A917U228"/>
<organism evidence="2 3">
    <name type="scientific">Micromonospora sonchi</name>
    <dbReference type="NCBI Taxonomy" id="1763543"/>
    <lineage>
        <taxon>Bacteria</taxon>
        <taxon>Bacillati</taxon>
        <taxon>Actinomycetota</taxon>
        <taxon>Actinomycetes</taxon>
        <taxon>Micromonosporales</taxon>
        <taxon>Micromonosporaceae</taxon>
        <taxon>Micromonospora</taxon>
    </lineage>
</organism>
<comment type="caution">
    <text evidence="2">The sequence shown here is derived from an EMBL/GenBank/DDBJ whole genome shotgun (WGS) entry which is preliminary data.</text>
</comment>
<keyword evidence="1" id="KW-0732">Signal</keyword>